<protein>
    <submittedName>
        <fullName evidence="3">Uncharacterized protein</fullName>
    </submittedName>
</protein>
<dbReference type="InParanoid" id="A0A2T3AJ20"/>
<feature type="transmembrane region" description="Helical" evidence="2">
    <location>
        <begin position="93"/>
        <end position="115"/>
    </location>
</feature>
<keyword evidence="4" id="KW-1185">Reference proteome</keyword>
<organism evidence="3 4">
    <name type="scientific">Coniella lustricola</name>
    <dbReference type="NCBI Taxonomy" id="2025994"/>
    <lineage>
        <taxon>Eukaryota</taxon>
        <taxon>Fungi</taxon>
        <taxon>Dikarya</taxon>
        <taxon>Ascomycota</taxon>
        <taxon>Pezizomycotina</taxon>
        <taxon>Sordariomycetes</taxon>
        <taxon>Sordariomycetidae</taxon>
        <taxon>Diaporthales</taxon>
        <taxon>Schizoparmaceae</taxon>
        <taxon>Coniella</taxon>
    </lineage>
</organism>
<reference evidence="3 4" key="1">
    <citation type="journal article" date="2018" name="Mycol. Prog.">
        <title>Coniella lustricola, a new species from submerged detritus.</title>
        <authorList>
            <person name="Raudabaugh D.B."/>
            <person name="Iturriaga T."/>
            <person name="Carver A."/>
            <person name="Mondo S."/>
            <person name="Pangilinan J."/>
            <person name="Lipzen A."/>
            <person name="He G."/>
            <person name="Amirebrahimi M."/>
            <person name="Grigoriev I.V."/>
            <person name="Miller A.N."/>
        </authorList>
    </citation>
    <scope>NUCLEOTIDE SEQUENCE [LARGE SCALE GENOMIC DNA]</scope>
    <source>
        <strain evidence="3 4">B22-T-1</strain>
    </source>
</reference>
<feature type="region of interest" description="Disordered" evidence="1">
    <location>
        <begin position="42"/>
        <end position="83"/>
    </location>
</feature>
<name>A0A2T3AJ20_9PEZI</name>
<proteinExistence type="predicted"/>
<feature type="compositionally biased region" description="Polar residues" evidence="1">
    <location>
        <begin position="51"/>
        <end position="60"/>
    </location>
</feature>
<accession>A0A2T3AJ20</accession>
<evidence type="ECO:0000256" key="1">
    <source>
        <dbReference type="SAM" id="MobiDB-lite"/>
    </source>
</evidence>
<feature type="region of interest" description="Disordered" evidence="1">
    <location>
        <begin position="1"/>
        <end position="26"/>
    </location>
</feature>
<evidence type="ECO:0000256" key="2">
    <source>
        <dbReference type="SAM" id="Phobius"/>
    </source>
</evidence>
<keyword evidence="2" id="KW-0812">Transmembrane</keyword>
<evidence type="ECO:0000313" key="3">
    <source>
        <dbReference type="EMBL" id="PSS00553.1"/>
    </source>
</evidence>
<evidence type="ECO:0000313" key="4">
    <source>
        <dbReference type="Proteomes" id="UP000241462"/>
    </source>
</evidence>
<dbReference type="EMBL" id="KZ678383">
    <property type="protein sequence ID" value="PSS00553.1"/>
    <property type="molecule type" value="Genomic_DNA"/>
</dbReference>
<dbReference type="AlphaFoldDB" id="A0A2T3AJ20"/>
<gene>
    <name evidence="3" type="ORF">BD289DRAFT_28814</name>
</gene>
<dbReference type="Proteomes" id="UP000241462">
    <property type="component" value="Unassembled WGS sequence"/>
</dbReference>
<sequence length="244" mass="27625">MPTPIPTQTTKQLSTTNAHHSLHSTKSLNSLNTRSIQFNRADPVTDHSDSHCQTQTQDTPRSALGARPREPYQTRAPARLPQSASRLSRHPMLLSLLLLLLLLSIGIVVWCWILYSIVAPLDSPILQSAHYTLHLERVKLILVSRRPTTHPCRDVSLVNVAARNQDSAPSSRTLQYSFTHANWEPRKRFAGGNFQSLQSTTYSMQYALHKMYNCCSKLKFCCMYTDTEPKSNSTQNRILFPHSV</sequence>
<keyword evidence="2" id="KW-0472">Membrane</keyword>
<keyword evidence="2" id="KW-1133">Transmembrane helix</keyword>